<name>A0A1U7NB94_9CYAN</name>
<evidence type="ECO:0000256" key="1">
    <source>
        <dbReference type="ARBA" id="ARBA00006499"/>
    </source>
</evidence>
<dbReference type="Pfam" id="PF02230">
    <property type="entry name" value="Abhydrolase_2"/>
    <property type="match status" value="1"/>
</dbReference>
<dbReference type="AlphaFoldDB" id="A0A1U7NB94"/>
<proteinExistence type="inferred from homology"/>
<evidence type="ECO:0000313" key="5">
    <source>
        <dbReference type="Proteomes" id="UP000186657"/>
    </source>
</evidence>
<accession>A0A1U7NB94</accession>
<dbReference type="InterPro" id="IPR003140">
    <property type="entry name" value="PLipase/COase/thioEstase"/>
</dbReference>
<protein>
    <submittedName>
        <fullName evidence="4">Serine esterase</fullName>
    </submittedName>
</protein>
<dbReference type="PANTHER" id="PTHR10655">
    <property type="entry name" value="LYSOPHOSPHOLIPASE-RELATED"/>
    <property type="match status" value="1"/>
</dbReference>
<gene>
    <name evidence="4" type="ORF">BJP37_10235</name>
</gene>
<dbReference type="Proteomes" id="UP000186657">
    <property type="component" value="Unassembled WGS sequence"/>
</dbReference>
<keyword evidence="2" id="KW-0378">Hydrolase</keyword>
<sequence length="207" mass="22577">MPLKYINVAPTNNQPPTGLIVCLHGFGANSQDLVSLAKELNLPDYQFLFAEAPFDHPAVPGGKMWYDLNGSEYQGLTESRQLLIDWLKSLEGSTGVPLSRTILSGFSQGGAMTLDVGLTLPIAGLVSMSGYLHREPQPPTGSSLPPILIVHGRQDEVVPLMAAHNARDTLTGLGIQVKYEEFDMGHQIIPEVVVLFRNFVIQLMANR</sequence>
<reference evidence="4 5" key="1">
    <citation type="submission" date="2016-10" db="EMBL/GenBank/DDBJ databases">
        <title>Comparative genomics uncovers the prolific and rare metabolic potential of the cyanobacterial genus Moorea.</title>
        <authorList>
            <person name="Leao T."/>
            <person name="Castelao G."/>
            <person name="Korobeynikov A."/>
            <person name="Monroe E.A."/>
            <person name="Podell S."/>
            <person name="Glukhov E."/>
            <person name="Allen E."/>
            <person name="Gerwick W.H."/>
            <person name="Gerwick L."/>
        </authorList>
    </citation>
    <scope>NUCLEOTIDE SEQUENCE [LARGE SCALE GENOMIC DNA]</scope>
    <source>
        <strain evidence="4 5">PNG5-198</strain>
    </source>
</reference>
<dbReference type="Gene3D" id="3.40.50.1820">
    <property type="entry name" value="alpha/beta hydrolase"/>
    <property type="match status" value="1"/>
</dbReference>
<comment type="similarity">
    <text evidence="1">Belongs to the AB hydrolase superfamily. AB hydrolase 2 family.</text>
</comment>
<dbReference type="GO" id="GO:0016787">
    <property type="term" value="F:hydrolase activity"/>
    <property type="evidence" value="ECO:0007669"/>
    <property type="project" value="UniProtKB-KW"/>
</dbReference>
<dbReference type="SUPFAM" id="SSF53474">
    <property type="entry name" value="alpha/beta-Hydrolases"/>
    <property type="match status" value="1"/>
</dbReference>
<evidence type="ECO:0000313" key="4">
    <source>
        <dbReference type="EMBL" id="OLT63216.1"/>
    </source>
</evidence>
<dbReference type="EMBL" id="MKZS01000001">
    <property type="protein sequence ID" value="OLT63216.1"/>
    <property type="molecule type" value="Genomic_DNA"/>
</dbReference>
<dbReference type="InterPro" id="IPR050565">
    <property type="entry name" value="LYPA1-2/EST-like"/>
</dbReference>
<organism evidence="4 5">
    <name type="scientific">Moorena bouillonii PNG</name>
    <dbReference type="NCBI Taxonomy" id="568701"/>
    <lineage>
        <taxon>Bacteria</taxon>
        <taxon>Bacillati</taxon>
        <taxon>Cyanobacteriota</taxon>
        <taxon>Cyanophyceae</taxon>
        <taxon>Coleofasciculales</taxon>
        <taxon>Coleofasciculaceae</taxon>
        <taxon>Moorena</taxon>
    </lineage>
</organism>
<evidence type="ECO:0000259" key="3">
    <source>
        <dbReference type="Pfam" id="PF02230"/>
    </source>
</evidence>
<dbReference type="PANTHER" id="PTHR10655:SF17">
    <property type="entry name" value="LYSOPHOSPHOLIPASE-LIKE PROTEIN 1"/>
    <property type="match status" value="1"/>
</dbReference>
<evidence type="ECO:0000256" key="2">
    <source>
        <dbReference type="ARBA" id="ARBA00022801"/>
    </source>
</evidence>
<dbReference type="InterPro" id="IPR029058">
    <property type="entry name" value="AB_hydrolase_fold"/>
</dbReference>
<feature type="domain" description="Phospholipase/carboxylesterase/thioesterase" evidence="3">
    <location>
        <begin position="12"/>
        <end position="200"/>
    </location>
</feature>
<comment type="caution">
    <text evidence="4">The sequence shown here is derived from an EMBL/GenBank/DDBJ whole genome shotgun (WGS) entry which is preliminary data.</text>
</comment>
<keyword evidence="5" id="KW-1185">Reference proteome</keyword>